<evidence type="ECO:0000313" key="9">
    <source>
        <dbReference type="EMBL" id="CAF0689675.1"/>
    </source>
</evidence>
<dbReference type="GO" id="GO:0030488">
    <property type="term" value="P:tRNA methylation"/>
    <property type="evidence" value="ECO:0007669"/>
    <property type="project" value="TreeGrafter"/>
</dbReference>
<comment type="function">
    <text evidence="6">Exhibits a very high intrinsic GTPase hydrolysis rate. Involved in the addition of a carboxymethylaminomethyl (cmnm) group at the wobble position (U34) of certain tRNAs, forming tRNA-cmnm(5)s(2)U34.</text>
</comment>
<dbReference type="EC" id="3.6.-.-" evidence="6"/>
<dbReference type="HAMAP" id="MF_00379">
    <property type="entry name" value="GTPase_MnmE"/>
    <property type="match status" value="1"/>
</dbReference>
<dbReference type="PANTHER" id="PTHR42714:SF2">
    <property type="entry name" value="TRNA MODIFICATION GTPASE GTPBP3, MITOCHONDRIAL"/>
    <property type="match status" value="1"/>
</dbReference>
<dbReference type="InterPro" id="IPR004520">
    <property type="entry name" value="GTPase_MnmE"/>
</dbReference>
<dbReference type="CDD" id="cd04164">
    <property type="entry name" value="trmE"/>
    <property type="match status" value="1"/>
</dbReference>
<comment type="subcellular location">
    <subcellularLocation>
        <location evidence="6">Cytoplasm</location>
    </subcellularLocation>
</comment>
<dbReference type="AlphaFoldDB" id="A0A8J2BG09"/>
<dbReference type="Pfam" id="PF12631">
    <property type="entry name" value="MnmE_helical"/>
    <property type="match status" value="1"/>
</dbReference>
<feature type="binding site" evidence="6">
    <location>
        <position position="244"/>
    </location>
    <ligand>
        <name>K(+)</name>
        <dbReference type="ChEBI" id="CHEBI:29103"/>
    </ligand>
</feature>
<feature type="binding site" evidence="6">
    <location>
        <position position="117"/>
    </location>
    <ligand>
        <name>(6S)-5-formyl-5,6,7,8-tetrahydrofolate</name>
        <dbReference type="ChEBI" id="CHEBI:57457"/>
    </ligand>
</feature>
<dbReference type="GO" id="GO:0005525">
    <property type="term" value="F:GTP binding"/>
    <property type="evidence" value="ECO:0007669"/>
    <property type="project" value="UniProtKB-UniRule"/>
</dbReference>
<dbReference type="InterPro" id="IPR031168">
    <property type="entry name" value="G_TrmE"/>
</dbReference>
<sequence length="441" mass="48625">MDTIIAPATAPGKAALAVIRVSGPAAQPMTQTLLERPIPWIPQRATLVRLWDRGEFLDQAVLVYWKKPHSFTGEDVVEISCHGSPYIVQKMVAAYIARGARFALPGEFTQRAFLHGKLDLTQAEAIHEIIQAQTPAALEGALGIHQGKLRNKIVQLRERLLGIVAHLEAYVDFPDEDVPPLVQKELEEALDCLEQELEALLRTAPVGKILREGVVTAIVGAPNVGKSSLFNALLREDRAIVSPIPGTTRDTIETECQLGGFCLRLVDTAGRRKTDDWIEQEGVRRAEAALAQADLVLYVIVAPEPEPEEVRRLLPPPGKVWLVVANKCDLGIHPDHRDRICVSALTGQGLDRLQEEIVRQLTGGLALAKEGWITINPRHEGLLRRAQEGLQRARTAWQEGASLELVSVDLRESLQALGEVIGLGCREEILDEVFRRFCIGK</sequence>
<keyword evidence="4 6" id="KW-0630">Potassium</keyword>
<dbReference type="Gene3D" id="1.20.120.430">
    <property type="entry name" value="tRNA modification GTPase MnmE domain 2"/>
    <property type="match status" value="1"/>
</dbReference>
<dbReference type="InterPro" id="IPR006073">
    <property type="entry name" value="GTP-bd"/>
</dbReference>
<evidence type="ECO:0000256" key="3">
    <source>
        <dbReference type="ARBA" id="ARBA00022741"/>
    </source>
</evidence>
<keyword evidence="6" id="KW-0460">Magnesium</keyword>
<dbReference type="PANTHER" id="PTHR42714">
    <property type="entry name" value="TRNA MODIFICATION GTPASE GTPBP3"/>
    <property type="match status" value="1"/>
</dbReference>
<feature type="binding site" evidence="6">
    <location>
        <position position="20"/>
    </location>
    <ligand>
        <name>(6S)-5-formyl-5,6,7,8-tetrahydrofolate</name>
        <dbReference type="ChEBI" id="CHEBI:57457"/>
    </ligand>
</feature>
<dbReference type="Pfam" id="PF01926">
    <property type="entry name" value="MMR_HSR1"/>
    <property type="match status" value="1"/>
</dbReference>
<feature type="domain" description="TrmE-type G" evidence="8">
    <location>
        <begin position="213"/>
        <end position="362"/>
    </location>
</feature>
<name>A0A8J2BG09_9BACT</name>
<dbReference type="InterPro" id="IPR025867">
    <property type="entry name" value="MnmE_helical"/>
</dbReference>
<feature type="binding site" evidence="6">
    <location>
        <begin position="267"/>
        <end position="270"/>
    </location>
    <ligand>
        <name>GTP</name>
        <dbReference type="ChEBI" id="CHEBI:37565"/>
    </ligand>
</feature>
<dbReference type="GO" id="GO:0002098">
    <property type="term" value="P:tRNA wobble uridine modification"/>
    <property type="evidence" value="ECO:0007669"/>
    <property type="project" value="TreeGrafter"/>
</dbReference>
<organism evidence="9 10">
    <name type="scientific">Candidatus Methylacidithermus pantelleriae</name>
    <dbReference type="NCBI Taxonomy" id="2744239"/>
    <lineage>
        <taxon>Bacteria</taxon>
        <taxon>Pseudomonadati</taxon>
        <taxon>Verrucomicrobiota</taxon>
        <taxon>Methylacidiphilae</taxon>
        <taxon>Methylacidiphilales</taxon>
        <taxon>Methylacidiphilaceae</taxon>
        <taxon>Candidatus Methylacidithermus</taxon>
    </lineage>
</organism>
<comment type="cofactor">
    <cofactor evidence="6">
        <name>K(+)</name>
        <dbReference type="ChEBI" id="CHEBI:29103"/>
    </cofactor>
    <text evidence="6">Binds 1 potassium ion per subunit.</text>
</comment>
<evidence type="ECO:0000259" key="8">
    <source>
        <dbReference type="PROSITE" id="PS51709"/>
    </source>
</evidence>
<gene>
    <name evidence="6 9" type="primary">mnmE</name>
    <name evidence="6" type="synonym">trmE</name>
    <name evidence="9" type="ORF">MPNT_10311</name>
</gene>
<dbReference type="Pfam" id="PF10396">
    <property type="entry name" value="TrmE_N"/>
    <property type="match status" value="1"/>
</dbReference>
<dbReference type="NCBIfam" id="TIGR00450">
    <property type="entry name" value="mnmE_trmE_thdF"/>
    <property type="match status" value="1"/>
</dbReference>
<dbReference type="Gene3D" id="3.30.1360.120">
    <property type="entry name" value="Probable tRNA modification gtpase trme, domain 1"/>
    <property type="match status" value="1"/>
</dbReference>
<dbReference type="InterPro" id="IPR027266">
    <property type="entry name" value="TrmE/GcvT-like"/>
</dbReference>
<dbReference type="Gene3D" id="3.40.50.300">
    <property type="entry name" value="P-loop containing nucleotide triphosphate hydrolases"/>
    <property type="match status" value="1"/>
</dbReference>
<dbReference type="EMBL" id="CAJNOB010000001">
    <property type="protein sequence ID" value="CAF0689675.1"/>
    <property type="molecule type" value="Genomic_DNA"/>
</dbReference>
<comment type="subunit">
    <text evidence="6">Homodimer. Heterotetramer of two MnmE and two MnmG subunits.</text>
</comment>
<feature type="binding site" evidence="6">
    <location>
        <position position="242"/>
    </location>
    <ligand>
        <name>K(+)</name>
        <dbReference type="ChEBI" id="CHEBI:29103"/>
    </ligand>
</feature>
<dbReference type="InterPro" id="IPR027368">
    <property type="entry name" value="MnmE_dom2"/>
</dbReference>
<dbReference type="GO" id="GO:0046872">
    <property type="term" value="F:metal ion binding"/>
    <property type="evidence" value="ECO:0007669"/>
    <property type="project" value="UniProtKB-KW"/>
</dbReference>
<dbReference type="CDD" id="cd14858">
    <property type="entry name" value="TrmE_N"/>
    <property type="match status" value="1"/>
</dbReference>
<dbReference type="RefSeq" id="WP_174581754.1">
    <property type="nucleotide sequence ID" value="NZ_CAJNOB010000001.1"/>
</dbReference>
<dbReference type="InterPro" id="IPR027417">
    <property type="entry name" value="P-loop_NTPase"/>
</dbReference>
<keyword evidence="10" id="KW-1185">Reference proteome</keyword>
<comment type="caution">
    <text evidence="9">The sequence shown here is derived from an EMBL/GenBank/DDBJ whole genome shotgun (WGS) entry which is preliminary data.</text>
</comment>
<comment type="caution">
    <text evidence="6">Lacks conserved residue(s) required for the propagation of feature annotation.</text>
</comment>
<evidence type="ECO:0000256" key="1">
    <source>
        <dbReference type="ARBA" id="ARBA00011043"/>
    </source>
</evidence>
<reference evidence="9" key="1">
    <citation type="submission" date="2021-02" db="EMBL/GenBank/DDBJ databases">
        <authorList>
            <person name="Cremers G."/>
            <person name="Picone N."/>
        </authorList>
    </citation>
    <scope>NUCLEOTIDE SEQUENCE</scope>
    <source>
        <strain evidence="9">PQ17</strain>
    </source>
</reference>
<dbReference type="InterPro" id="IPR018948">
    <property type="entry name" value="GTP-bd_TrmE_N"/>
</dbReference>
<dbReference type="NCBIfam" id="NF003661">
    <property type="entry name" value="PRK05291.1-3"/>
    <property type="match status" value="1"/>
</dbReference>
<evidence type="ECO:0000256" key="6">
    <source>
        <dbReference type="HAMAP-Rule" id="MF_00379"/>
    </source>
</evidence>
<feature type="binding site" evidence="6">
    <location>
        <position position="441"/>
    </location>
    <ligand>
        <name>(6S)-5-formyl-5,6,7,8-tetrahydrofolate</name>
        <dbReference type="ChEBI" id="CHEBI:57457"/>
    </ligand>
</feature>
<evidence type="ECO:0000256" key="5">
    <source>
        <dbReference type="ARBA" id="ARBA00023134"/>
    </source>
</evidence>
<feature type="binding site" evidence="6">
    <location>
        <begin position="242"/>
        <end position="248"/>
    </location>
    <ligand>
        <name>GTP</name>
        <dbReference type="ChEBI" id="CHEBI:37565"/>
    </ligand>
</feature>
<dbReference type="GO" id="GO:0003924">
    <property type="term" value="F:GTPase activity"/>
    <property type="evidence" value="ECO:0007669"/>
    <property type="project" value="UniProtKB-UniRule"/>
</dbReference>
<feature type="binding site" evidence="6">
    <location>
        <position position="247"/>
    </location>
    <ligand>
        <name>K(+)</name>
        <dbReference type="ChEBI" id="CHEBI:29103"/>
    </ligand>
</feature>
<feature type="binding site" evidence="6">
    <location>
        <position position="78"/>
    </location>
    <ligand>
        <name>(6S)-5-formyl-5,6,7,8-tetrahydrofolate</name>
        <dbReference type="ChEBI" id="CHEBI:57457"/>
    </ligand>
</feature>
<dbReference type="InterPro" id="IPR005225">
    <property type="entry name" value="Small_GTP-bd"/>
</dbReference>
<dbReference type="GO" id="GO:0005829">
    <property type="term" value="C:cytosol"/>
    <property type="evidence" value="ECO:0007669"/>
    <property type="project" value="TreeGrafter"/>
</dbReference>
<protein>
    <recommendedName>
        <fullName evidence="6">tRNA modification GTPase MnmE</fullName>
        <ecNumber evidence="6">3.6.-.-</ecNumber>
    </recommendedName>
</protein>
<comment type="similarity">
    <text evidence="1 6 7">Belongs to the TRAFAC class TrmE-Era-EngA-EngB-Septin-like GTPase superfamily. TrmE GTPase family.</text>
</comment>
<accession>A0A8J2BG09</accession>
<keyword evidence="6" id="KW-0479">Metal-binding</keyword>
<evidence type="ECO:0000256" key="4">
    <source>
        <dbReference type="ARBA" id="ARBA00022958"/>
    </source>
</evidence>
<evidence type="ECO:0000256" key="2">
    <source>
        <dbReference type="ARBA" id="ARBA00022694"/>
    </source>
</evidence>
<keyword evidence="2 6" id="KW-0819">tRNA processing</keyword>
<dbReference type="Proteomes" id="UP000663859">
    <property type="component" value="Unassembled WGS sequence"/>
</dbReference>
<feature type="binding site" evidence="6">
    <location>
        <position position="227"/>
    </location>
    <ligand>
        <name>Mg(2+)</name>
        <dbReference type="ChEBI" id="CHEBI:18420"/>
    </ligand>
</feature>
<dbReference type="PROSITE" id="PS51709">
    <property type="entry name" value="G_TRME"/>
    <property type="match status" value="1"/>
</dbReference>
<feature type="binding site" evidence="6">
    <location>
        <position position="223"/>
    </location>
    <ligand>
        <name>K(+)</name>
        <dbReference type="ChEBI" id="CHEBI:29103"/>
    </ligand>
</feature>
<dbReference type="NCBIfam" id="TIGR00231">
    <property type="entry name" value="small_GTP"/>
    <property type="match status" value="1"/>
</dbReference>
<keyword evidence="3 6" id="KW-0547">Nucleotide-binding</keyword>
<evidence type="ECO:0000313" key="10">
    <source>
        <dbReference type="Proteomes" id="UP000663859"/>
    </source>
</evidence>
<feature type="binding site" evidence="6">
    <location>
        <begin position="223"/>
        <end position="228"/>
    </location>
    <ligand>
        <name>GTP</name>
        <dbReference type="ChEBI" id="CHEBI:37565"/>
    </ligand>
</feature>
<keyword evidence="6 9" id="KW-0378">Hydrolase</keyword>
<proteinExistence type="inferred from homology"/>
<dbReference type="SUPFAM" id="SSF52540">
    <property type="entry name" value="P-loop containing nucleoside triphosphate hydrolases"/>
    <property type="match status" value="1"/>
</dbReference>
<keyword evidence="6" id="KW-0963">Cytoplasm</keyword>
<keyword evidence="5 6" id="KW-0342">GTP-binding</keyword>
<feature type="binding site" evidence="6">
    <location>
        <position position="248"/>
    </location>
    <ligand>
        <name>Mg(2+)</name>
        <dbReference type="ChEBI" id="CHEBI:18420"/>
    </ligand>
</feature>
<evidence type="ECO:0000256" key="7">
    <source>
        <dbReference type="RuleBase" id="RU003313"/>
    </source>
</evidence>